<dbReference type="GO" id="GO:0009968">
    <property type="term" value="P:negative regulation of signal transduction"/>
    <property type="evidence" value="ECO:0007669"/>
    <property type="project" value="UniProtKB-KW"/>
</dbReference>
<dbReference type="InterPro" id="IPR001496">
    <property type="entry name" value="SOCS_box"/>
</dbReference>
<dbReference type="GO" id="GO:0005942">
    <property type="term" value="C:phosphatidylinositol 3-kinase complex"/>
    <property type="evidence" value="ECO:0007669"/>
    <property type="project" value="TreeGrafter"/>
</dbReference>
<evidence type="ECO:0000256" key="5">
    <source>
        <dbReference type="PROSITE-ProRule" id="PRU00191"/>
    </source>
</evidence>
<reference evidence="9 10" key="1">
    <citation type="submission" date="2024-03" db="EMBL/GenBank/DDBJ databases">
        <title>Adaptation during the transition from Ophiocordyceps entomopathogen to insect associate is accompanied by gene loss and intensified selection.</title>
        <authorList>
            <person name="Ward C.M."/>
            <person name="Onetto C.A."/>
            <person name="Borneman A.R."/>
        </authorList>
    </citation>
    <scope>NUCLEOTIDE SEQUENCE [LARGE SCALE GENOMIC DNA]</scope>
    <source>
        <strain evidence="9">AWRI1</strain>
        <tissue evidence="9">Single Adult Female</tissue>
    </source>
</reference>
<keyword evidence="3" id="KW-0833">Ubl conjugation pathway</keyword>
<feature type="compositionally biased region" description="Basic residues" evidence="6">
    <location>
        <begin position="130"/>
        <end position="144"/>
    </location>
</feature>
<keyword evidence="1" id="KW-0341">Growth regulation</keyword>
<dbReference type="GO" id="GO:0035556">
    <property type="term" value="P:intracellular signal transduction"/>
    <property type="evidence" value="ECO:0007669"/>
    <property type="project" value="InterPro"/>
</dbReference>
<dbReference type="Gene3D" id="3.30.505.10">
    <property type="entry name" value="SH2 domain"/>
    <property type="match status" value="1"/>
</dbReference>
<evidence type="ECO:0008006" key="11">
    <source>
        <dbReference type="Google" id="ProtNLM"/>
    </source>
</evidence>
<dbReference type="GO" id="GO:0046935">
    <property type="term" value="F:1-phosphatidylinositol-3-kinase regulator activity"/>
    <property type="evidence" value="ECO:0007669"/>
    <property type="project" value="TreeGrafter"/>
</dbReference>
<evidence type="ECO:0000313" key="10">
    <source>
        <dbReference type="Proteomes" id="UP001367676"/>
    </source>
</evidence>
<evidence type="ECO:0000256" key="4">
    <source>
        <dbReference type="ARBA" id="ARBA00022999"/>
    </source>
</evidence>
<dbReference type="PROSITE" id="PS50225">
    <property type="entry name" value="SOCS"/>
    <property type="match status" value="1"/>
</dbReference>
<evidence type="ECO:0000256" key="1">
    <source>
        <dbReference type="ARBA" id="ARBA00022604"/>
    </source>
</evidence>
<sequence length="499" mass="55397">MIMKMKIAFVKDENGKAGKKMKLNSWFCLGGDPKKVANECDENIFVRYLKSQKYNELSSLPEKERVEYPGYSSSNHYQNVPSNPFTVPCCPNRVPCNMSPKFVSKNNHRAADVTGCSGDADAYDQPPPHSKQRLHHPQRVRKHSTNSSTISNTGLSHKNHSSCHYVNCDHNRSKVPATEHLSKMELTAPSSVSCVEGISHLLPAPCNLTVDQLDKNCAKSAGSCASTVACRTGTSSSPIDDRAAFDICRTDDWASGATHATDICASLPDSGVNAVTCRTVNWASSSPLSLLIPPPASVYTLSKADQRLSESFYSSEDDLRIITESQQLLRLSGWYHPRLSWPQASEILMHAPVGTFLLRNSSDINHLYSLSVQTKCGPTSIRIHYAKGWFRMAGSGEEAKQLPKFPCIMQLVQHYADRTKKLPMPCTPDENHNWQNVGGPPTTTPIVLRKPKYTDGQVPSLKHLSRLCINRNIKDSSFLPMLQAPSFIINYLTEYPFKL</sequence>
<feature type="domain" description="SOCS box" evidence="8">
    <location>
        <begin position="447"/>
        <end position="498"/>
    </location>
</feature>
<dbReference type="InterPro" id="IPR036036">
    <property type="entry name" value="SOCS_box-like_dom_sf"/>
</dbReference>
<dbReference type="SUPFAM" id="SSF55550">
    <property type="entry name" value="SH2 domain"/>
    <property type="match status" value="1"/>
</dbReference>
<comment type="caution">
    <text evidence="9">The sequence shown here is derived from an EMBL/GenBank/DDBJ whole genome shotgun (WGS) entry which is preliminary data.</text>
</comment>
<dbReference type="SUPFAM" id="SSF158235">
    <property type="entry name" value="SOCS box-like"/>
    <property type="match status" value="1"/>
</dbReference>
<evidence type="ECO:0000256" key="6">
    <source>
        <dbReference type="SAM" id="MobiDB-lite"/>
    </source>
</evidence>
<dbReference type="AlphaFoldDB" id="A0AAN9TMC3"/>
<dbReference type="PANTHER" id="PTHR10155">
    <property type="entry name" value="PHOSPHATIDYLINOSITOL 3-KINASE REGULATORY SUBUNIT"/>
    <property type="match status" value="1"/>
</dbReference>
<protein>
    <recommendedName>
        <fullName evidence="11">Cytokine-inducible SH2-containing protein</fullName>
    </recommendedName>
</protein>
<proteinExistence type="predicted"/>
<feature type="domain" description="SH2" evidence="7">
    <location>
        <begin position="334"/>
        <end position="452"/>
    </location>
</feature>
<feature type="region of interest" description="Disordered" evidence="6">
    <location>
        <begin position="117"/>
        <end position="158"/>
    </location>
</feature>
<organism evidence="9 10">
    <name type="scientific">Parthenolecanium corni</name>
    <dbReference type="NCBI Taxonomy" id="536013"/>
    <lineage>
        <taxon>Eukaryota</taxon>
        <taxon>Metazoa</taxon>
        <taxon>Ecdysozoa</taxon>
        <taxon>Arthropoda</taxon>
        <taxon>Hexapoda</taxon>
        <taxon>Insecta</taxon>
        <taxon>Pterygota</taxon>
        <taxon>Neoptera</taxon>
        <taxon>Paraneoptera</taxon>
        <taxon>Hemiptera</taxon>
        <taxon>Sternorrhyncha</taxon>
        <taxon>Coccoidea</taxon>
        <taxon>Coccidae</taxon>
        <taxon>Parthenolecanium</taxon>
    </lineage>
</organism>
<dbReference type="SMART" id="SM00969">
    <property type="entry name" value="SOCS_box"/>
    <property type="match status" value="1"/>
</dbReference>
<dbReference type="Proteomes" id="UP001367676">
    <property type="component" value="Unassembled WGS sequence"/>
</dbReference>
<dbReference type="PANTHER" id="PTHR10155:SF16">
    <property type="entry name" value="SUPPRESSOR OF CYTOKINE SIGNALING 2"/>
    <property type="match status" value="1"/>
</dbReference>
<keyword evidence="2" id="KW-0734">Signal transduction inhibitor</keyword>
<evidence type="ECO:0000256" key="3">
    <source>
        <dbReference type="ARBA" id="ARBA00022786"/>
    </source>
</evidence>
<dbReference type="Pfam" id="PF00017">
    <property type="entry name" value="SH2"/>
    <property type="match status" value="1"/>
</dbReference>
<evidence type="ECO:0000259" key="8">
    <source>
        <dbReference type="PROSITE" id="PS50225"/>
    </source>
</evidence>
<evidence type="ECO:0000259" key="7">
    <source>
        <dbReference type="PROSITE" id="PS50001"/>
    </source>
</evidence>
<dbReference type="SMART" id="SM00252">
    <property type="entry name" value="SH2"/>
    <property type="match status" value="1"/>
</dbReference>
<dbReference type="PROSITE" id="PS50001">
    <property type="entry name" value="SH2"/>
    <property type="match status" value="1"/>
</dbReference>
<name>A0AAN9TMC3_9HEMI</name>
<keyword evidence="10" id="KW-1185">Reference proteome</keyword>
<evidence type="ECO:0000256" key="2">
    <source>
        <dbReference type="ARBA" id="ARBA00022700"/>
    </source>
</evidence>
<dbReference type="EMBL" id="JBBCAQ010000010">
    <property type="protein sequence ID" value="KAK7601809.1"/>
    <property type="molecule type" value="Genomic_DNA"/>
</dbReference>
<dbReference type="InterPro" id="IPR000980">
    <property type="entry name" value="SH2"/>
</dbReference>
<accession>A0AAN9TMC3</accession>
<dbReference type="Pfam" id="PF07525">
    <property type="entry name" value="SOCS_box"/>
    <property type="match status" value="1"/>
</dbReference>
<gene>
    <name evidence="9" type="ORF">V9T40_009250</name>
</gene>
<dbReference type="InterPro" id="IPR036860">
    <property type="entry name" value="SH2_dom_sf"/>
</dbReference>
<feature type="compositionally biased region" description="Polar residues" evidence="6">
    <location>
        <begin position="145"/>
        <end position="156"/>
    </location>
</feature>
<keyword evidence="4 5" id="KW-0727">SH2 domain</keyword>
<dbReference type="GO" id="GO:0046854">
    <property type="term" value="P:phosphatidylinositol phosphate biosynthetic process"/>
    <property type="evidence" value="ECO:0007669"/>
    <property type="project" value="TreeGrafter"/>
</dbReference>
<evidence type="ECO:0000313" key="9">
    <source>
        <dbReference type="EMBL" id="KAK7601809.1"/>
    </source>
</evidence>